<feature type="signal peptide" evidence="1">
    <location>
        <begin position="1"/>
        <end position="22"/>
    </location>
</feature>
<sequence length="261" mass="29867">MKHNLLKICLLTGLSISSLATAQFFNINHRMDKLENFDHQKFSWGFFLNGSHYDYRLVLDPRYGMDGNKNLVTSTGGYGFGAGLIGRMRMNDYFDLRIEPGMQFAQRQLYFDTQKNDIYSAGSLTNPAFETKTLAEKDKIRNIRSTYLDIPILVEMHGNRWYNTRPYAAAGINYIMNLQSNSSSPDDNLQGTFRSTTHNFAWSAEMGIQIYFNRFKLTPGIRGTFFLNNEVVADKDATPPYWTKALSSGSSRAILFTLKFE</sequence>
<dbReference type="InterPro" id="IPR025665">
    <property type="entry name" value="Beta-barrel_OMP_2"/>
</dbReference>
<dbReference type="EMBL" id="UFTJ01000003">
    <property type="protein sequence ID" value="SUV52869.1"/>
    <property type="molecule type" value="Genomic_DNA"/>
</dbReference>
<protein>
    <recommendedName>
        <fullName evidence="2">Outer membrane protein beta-barrel domain-containing protein</fullName>
    </recommendedName>
</protein>
<reference evidence="3 4" key="1">
    <citation type="submission" date="2018-06" db="EMBL/GenBank/DDBJ databases">
        <authorList>
            <consortium name="Pathogen Informatics"/>
            <person name="Doyle S."/>
        </authorList>
    </citation>
    <scope>NUCLEOTIDE SEQUENCE [LARGE SCALE GENOMIC DNA]</scope>
    <source>
        <strain evidence="3 4">NCTC11661</strain>
    </source>
</reference>
<evidence type="ECO:0000259" key="2">
    <source>
        <dbReference type="Pfam" id="PF13568"/>
    </source>
</evidence>
<evidence type="ECO:0000256" key="1">
    <source>
        <dbReference type="SAM" id="SignalP"/>
    </source>
</evidence>
<feature type="domain" description="Outer membrane protein beta-barrel" evidence="2">
    <location>
        <begin position="40"/>
        <end position="230"/>
    </location>
</feature>
<evidence type="ECO:0000313" key="4">
    <source>
        <dbReference type="Proteomes" id="UP000255515"/>
    </source>
</evidence>
<accession>A0A380ZVV8</accession>
<gene>
    <name evidence="3" type="ORF">NCTC11661_02015</name>
</gene>
<dbReference type="SUPFAM" id="SSF56925">
    <property type="entry name" value="OMPA-like"/>
    <property type="match status" value="1"/>
</dbReference>
<dbReference type="Pfam" id="PF13568">
    <property type="entry name" value="OMP_b-brl_2"/>
    <property type="match status" value="1"/>
</dbReference>
<dbReference type="AlphaFoldDB" id="A0A380ZVV8"/>
<keyword evidence="1" id="KW-0732">Signal</keyword>
<dbReference type="InterPro" id="IPR011250">
    <property type="entry name" value="OMP/PagP_B-barrel"/>
</dbReference>
<feature type="chain" id="PRO_5016582500" description="Outer membrane protein beta-barrel domain-containing protein" evidence="1">
    <location>
        <begin position="23"/>
        <end position="261"/>
    </location>
</feature>
<proteinExistence type="predicted"/>
<organism evidence="3 4">
    <name type="scientific">Bergeyella zoohelcum</name>
    <dbReference type="NCBI Taxonomy" id="1015"/>
    <lineage>
        <taxon>Bacteria</taxon>
        <taxon>Pseudomonadati</taxon>
        <taxon>Bacteroidota</taxon>
        <taxon>Flavobacteriia</taxon>
        <taxon>Flavobacteriales</taxon>
        <taxon>Weeksellaceae</taxon>
        <taxon>Bergeyella</taxon>
    </lineage>
</organism>
<dbReference type="RefSeq" id="WP_002663071.1">
    <property type="nucleotide sequence ID" value="NZ_UFTJ01000003.1"/>
</dbReference>
<evidence type="ECO:0000313" key="3">
    <source>
        <dbReference type="EMBL" id="SUV52869.1"/>
    </source>
</evidence>
<name>A0A380ZVV8_9FLAO</name>
<dbReference type="Gene3D" id="2.40.160.20">
    <property type="match status" value="1"/>
</dbReference>
<dbReference type="Proteomes" id="UP000255515">
    <property type="component" value="Unassembled WGS sequence"/>
</dbReference>